<feature type="transmembrane region" description="Helical" evidence="7">
    <location>
        <begin position="145"/>
        <end position="165"/>
    </location>
</feature>
<keyword evidence="3" id="KW-1003">Cell membrane</keyword>
<comment type="caution">
    <text evidence="9">The sequence shown here is derived from an EMBL/GenBank/DDBJ whole genome shotgun (WGS) entry which is preliminary data.</text>
</comment>
<keyword evidence="9" id="KW-0762">Sugar transport</keyword>
<dbReference type="PROSITE" id="PS50928">
    <property type="entry name" value="ABC_TM1"/>
    <property type="match status" value="1"/>
</dbReference>
<feature type="transmembrane region" description="Helical" evidence="7">
    <location>
        <begin position="109"/>
        <end position="133"/>
    </location>
</feature>
<feature type="transmembrane region" description="Helical" evidence="7">
    <location>
        <begin position="245"/>
        <end position="266"/>
    </location>
</feature>
<dbReference type="Gene3D" id="1.10.3720.10">
    <property type="entry name" value="MetI-like"/>
    <property type="match status" value="1"/>
</dbReference>
<evidence type="ECO:0000313" key="10">
    <source>
        <dbReference type="Proteomes" id="UP001232245"/>
    </source>
</evidence>
<evidence type="ECO:0000256" key="1">
    <source>
        <dbReference type="ARBA" id="ARBA00004651"/>
    </source>
</evidence>
<keyword evidence="2 7" id="KW-0813">Transport</keyword>
<comment type="similarity">
    <text evidence="7">Belongs to the binding-protein-dependent transport system permease family.</text>
</comment>
<feature type="transmembrane region" description="Helical" evidence="7">
    <location>
        <begin position="12"/>
        <end position="33"/>
    </location>
</feature>
<dbReference type="Proteomes" id="UP001232245">
    <property type="component" value="Unassembled WGS sequence"/>
</dbReference>
<dbReference type="PANTHER" id="PTHR43744:SF6">
    <property type="entry name" value="ABC TRANSPORTER PERMEASE PROTEIN YESQ-RELATED"/>
    <property type="match status" value="1"/>
</dbReference>
<reference evidence="9 10" key="1">
    <citation type="submission" date="2023-07" db="EMBL/GenBank/DDBJ databases">
        <title>Genomic Encyclopedia of Type Strains, Phase IV (KMG-IV): sequencing the most valuable type-strain genomes for metagenomic binning, comparative biology and taxonomic classification.</title>
        <authorList>
            <person name="Goeker M."/>
        </authorList>
    </citation>
    <scope>NUCLEOTIDE SEQUENCE [LARGE SCALE GENOMIC DNA]</scope>
    <source>
        <strain evidence="9 10">DSM 17723</strain>
    </source>
</reference>
<feature type="transmembrane region" description="Helical" evidence="7">
    <location>
        <begin position="186"/>
        <end position="211"/>
    </location>
</feature>
<keyword evidence="6 7" id="KW-0472">Membrane</keyword>
<evidence type="ECO:0000256" key="3">
    <source>
        <dbReference type="ARBA" id="ARBA00022475"/>
    </source>
</evidence>
<evidence type="ECO:0000256" key="7">
    <source>
        <dbReference type="RuleBase" id="RU363032"/>
    </source>
</evidence>
<name>A0ABT9Z540_9BACI</name>
<dbReference type="SUPFAM" id="SSF161098">
    <property type="entry name" value="MetI-like"/>
    <property type="match status" value="1"/>
</dbReference>
<proteinExistence type="inferred from homology"/>
<dbReference type="InterPro" id="IPR035906">
    <property type="entry name" value="MetI-like_sf"/>
</dbReference>
<organism evidence="9 10">
    <name type="scientific">Metabacillus niabensis</name>
    <dbReference type="NCBI Taxonomy" id="324854"/>
    <lineage>
        <taxon>Bacteria</taxon>
        <taxon>Bacillati</taxon>
        <taxon>Bacillota</taxon>
        <taxon>Bacilli</taxon>
        <taxon>Bacillales</taxon>
        <taxon>Bacillaceae</taxon>
        <taxon>Metabacillus</taxon>
    </lineage>
</organism>
<dbReference type="InterPro" id="IPR000515">
    <property type="entry name" value="MetI-like"/>
</dbReference>
<dbReference type="EMBL" id="JAUSTZ010000009">
    <property type="protein sequence ID" value="MDQ0227384.1"/>
    <property type="molecule type" value="Genomic_DNA"/>
</dbReference>
<keyword evidence="5 7" id="KW-1133">Transmembrane helix</keyword>
<keyword evidence="4 7" id="KW-0812">Transmembrane</keyword>
<comment type="subcellular location">
    <subcellularLocation>
        <location evidence="1 7">Cell membrane</location>
        <topology evidence="1 7">Multi-pass membrane protein</topology>
    </subcellularLocation>
</comment>
<dbReference type="RefSeq" id="WP_307190796.1">
    <property type="nucleotide sequence ID" value="NZ_JAUSTZ010000009.1"/>
</dbReference>
<evidence type="ECO:0000256" key="6">
    <source>
        <dbReference type="ARBA" id="ARBA00023136"/>
    </source>
</evidence>
<feature type="transmembrane region" description="Helical" evidence="7">
    <location>
        <begin position="78"/>
        <end position="100"/>
    </location>
</feature>
<dbReference type="PANTHER" id="PTHR43744">
    <property type="entry name" value="ABC TRANSPORTER PERMEASE PROTEIN MG189-RELATED-RELATED"/>
    <property type="match status" value="1"/>
</dbReference>
<feature type="domain" description="ABC transmembrane type-1" evidence="8">
    <location>
        <begin position="74"/>
        <end position="266"/>
    </location>
</feature>
<evidence type="ECO:0000256" key="5">
    <source>
        <dbReference type="ARBA" id="ARBA00022989"/>
    </source>
</evidence>
<protein>
    <submittedName>
        <fullName evidence="9">Multiple sugar transport system permease protein</fullName>
    </submittedName>
</protein>
<accession>A0ABT9Z540</accession>
<sequence>MIFRHIQPQRILIHLFIIFVGIFMLYPVLWMLASSVKPESQIFSDPGLWPKEFTFDNFIKGWNVTRDASFGMFFQNSFIISIICVIANLITCSMAAYAFARLKFPLKKLWFACMLLTIMLPAHVTLVPQYAIFHHLEWIDTILPLTIPKLLATDAFFIFLMIQFIRGVPRELDESATIDGCGIVQIYWRIILPLAVPVLITTAIFTFIWTWDDFFSQILYLNTINNFTVPLGLRLFLDSQGDSSWGAVFAMSVLSMVPITTIFFIFQKYIVEGIATTGLKG</sequence>
<evidence type="ECO:0000313" key="9">
    <source>
        <dbReference type="EMBL" id="MDQ0227384.1"/>
    </source>
</evidence>
<dbReference type="CDD" id="cd06261">
    <property type="entry name" value="TM_PBP2"/>
    <property type="match status" value="1"/>
</dbReference>
<dbReference type="Pfam" id="PF00528">
    <property type="entry name" value="BPD_transp_1"/>
    <property type="match status" value="1"/>
</dbReference>
<evidence type="ECO:0000259" key="8">
    <source>
        <dbReference type="PROSITE" id="PS50928"/>
    </source>
</evidence>
<evidence type="ECO:0000256" key="2">
    <source>
        <dbReference type="ARBA" id="ARBA00022448"/>
    </source>
</evidence>
<evidence type="ECO:0000256" key="4">
    <source>
        <dbReference type="ARBA" id="ARBA00022692"/>
    </source>
</evidence>
<keyword evidence="10" id="KW-1185">Reference proteome</keyword>
<gene>
    <name evidence="9" type="ORF">J2S02_003729</name>
</gene>